<feature type="non-terminal residue" evidence="1">
    <location>
        <position position="1"/>
    </location>
</feature>
<evidence type="ECO:0000313" key="1">
    <source>
        <dbReference type="EMBL" id="CAG8785738.1"/>
    </source>
</evidence>
<feature type="non-terminal residue" evidence="1">
    <location>
        <position position="43"/>
    </location>
</feature>
<gene>
    <name evidence="1" type="ORF">RPERSI_LOCUS18267</name>
</gene>
<reference evidence="1" key="1">
    <citation type="submission" date="2021-06" db="EMBL/GenBank/DDBJ databases">
        <authorList>
            <person name="Kallberg Y."/>
            <person name="Tangrot J."/>
            <person name="Rosling A."/>
        </authorList>
    </citation>
    <scope>NUCLEOTIDE SEQUENCE</scope>
    <source>
        <strain evidence="1">MA461A</strain>
    </source>
</reference>
<protein>
    <submittedName>
        <fullName evidence="1">30767_t:CDS:1</fullName>
    </submittedName>
</protein>
<comment type="caution">
    <text evidence="1">The sequence shown here is derived from an EMBL/GenBank/DDBJ whole genome shotgun (WGS) entry which is preliminary data.</text>
</comment>
<accession>A0ACA9RBG8</accession>
<keyword evidence="2" id="KW-1185">Reference proteome</keyword>
<evidence type="ECO:0000313" key="2">
    <source>
        <dbReference type="Proteomes" id="UP000789920"/>
    </source>
</evidence>
<dbReference type="EMBL" id="CAJVQC010048113">
    <property type="protein sequence ID" value="CAG8785738.1"/>
    <property type="molecule type" value="Genomic_DNA"/>
</dbReference>
<dbReference type="Proteomes" id="UP000789920">
    <property type="component" value="Unassembled WGS sequence"/>
</dbReference>
<sequence>NIEQLSKIQTPEQSYNFIDGLALKSLCYEDCSPCTVNPYILLH</sequence>
<name>A0ACA9RBG8_9GLOM</name>
<proteinExistence type="predicted"/>
<organism evidence="1 2">
    <name type="scientific">Racocetra persica</name>
    <dbReference type="NCBI Taxonomy" id="160502"/>
    <lineage>
        <taxon>Eukaryota</taxon>
        <taxon>Fungi</taxon>
        <taxon>Fungi incertae sedis</taxon>
        <taxon>Mucoromycota</taxon>
        <taxon>Glomeromycotina</taxon>
        <taxon>Glomeromycetes</taxon>
        <taxon>Diversisporales</taxon>
        <taxon>Gigasporaceae</taxon>
        <taxon>Racocetra</taxon>
    </lineage>
</organism>